<dbReference type="SMART" id="SM00450">
    <property type="entry name" value="RHOD"/>
    <property type="match status" value="1"/>
</dbReference>
<dbReference type="InterPro" id="IPR036873">
    <property type="entry name" value="Rhodanese-like_dom_sf"/>
</dbReference>
<comment type="caution">
    <text evidence="2">The sequence shown here is derived from an EMBL/GenBank/DDBJ whole genome shotgun (WGS) entry which is preliminary data.</text>
</comment>
<reference evidence="2 3" key="1">
    <citation type="submission" date="2023-07" db="EMBL/GenBank/DDBJ databases">
        <title>Sorghum-associated microbial communities from plants grown in Nebraska, USA.</title>
        <authorList>
            <person name="Schachtman D."/>
        </authorList>
    </citation>
    <scope>NUCLEOTIDE SEQUENCE [LARGE SCALE GENOMIC DNA]</scope>
    <source>
        <strain evidence="2 3">BE57</strain>
    </source>
</reference>
<dbReference type="PANTHER" id="PTHR43084:SF7">
    <property type="entry name" value="BETA-LACTAMASE DOMAIN PROTEIN"/>
    <property type="match status" value="1"/>
</dbReference>
<dbReference type="Pfam" id="PF00581">
    <property type="entry name" value="Rhodanese"/>
    <property type="match status" value="1"/>
</dbReference>
<sequence>MKAETITGDQLKEKFEHKDNVVVLDVRPQQQRDEWQIAGSIHKDAYERLQQGDSTVFDDMNLPKDVTIVTVCAAGRSSQLAADILAEKGYQAYSLEGGMQGWNFIWNTAEISDGEVTIIQVRRVAKGCLSYLIGSAGSAMVIDASLDPQIYVELAGSHNWAIRFVADTHIHADYISRTIELASVTGAVHLFTANAGVDYQFQPLADGQQLDVGSSSIRAIHTPGHTPESISYLINNKYLLAGDTLFADGVGRPDLKADAELTRAKAGQLFASLQKIKGLESDPFILPAHTSQAVAFDEKPVGDHLSLLLSQIPFLQMAEQQFVQSIIERIPLPPANYLQIAAINKKGEHTDVDAARLEAGANRCAVS</sequence>
<feature type="domain" description="Rhodanese" evidence="1">
    <location>
        <begin position="17"/>
        <end position="111"/>
    </location>
</feature>
<dbReference type="CDD" id="cd07724">
    <property type="entry name" value="POD-like_MBL-fold"/>
    <property type="match status" value="1"/>
</dbReference>
<dbReference type="CDD" id="cd00158">
    <property type="entry name" value="RHOD"/>
    <property type="match status" value="1"/>
</dbReference>
<evidence type="ECO:0000313" key="3">
    <source>
        <dbReference type="Proteomes" id="UP001264980"/>
    </source>
</evidence>
<dbReference type="InterPro" id="IPR044528">
    <property type="entry name" value="POD-like_MBL-fold"/>
</dbReference>
<dbReference type="Gene3D" id="3.40.250.10">
    <property type="entry name" value="Rhodanese-like domain"/>
    <property type="match status" value="1"/>
</dbReference>
<keyword evidence="3" id="KW-1185">Reference proteome</keyword>
<organism evidence="2 3">
    <name type="scientific">Dyadobacter fermentans</name>
    <dbReference type="NCBI Taxonomy" id="94254"/>
    <lineage>
        <taxon>Bacteria</taxon>
        <taxon>Pseudomonadati</taxon>
        <taxon>Bacteroidota</taxon>
        <taxon>Cytophagia</taxon>
        <taxon>Cytophagales</taxon>
        <taxon>Spirosomataceae</taxon>
        <taxon>Dyadobacter</taxon>
    </lineage>
</organism>
<accession>A0ABU1R603</accession>
<dbReference type="Gene3D" id="3.60.15.10">
    <property type="entry name" value="Ribonuclease Z/Hydroxyacylglutathione hydrolase-like"/>
    <property type="match status" value="1"/>
</dbReference>
<dbReference type="PROSITE" id="PS50206">
    <property type="entry name" value="RHODANESE_3"/>
    <property type="match status" value="1"/>
</dbReference>
<proteinExistence type="predicted"/>
<dbReference type="InterPro" id="IPR051682">
    <property type="entry name" value="Mito_Persulfide_Diox"/>
</dbReference>
<dbReference type="Pfam" id="PF00753">
    <property type="entry name" value="Lactamase_B"/>
    <property type="match status" value="1"/>
</dbReference>
<dbReference type="EMBL" id="JAVDTI010000007">
    <property type="protein sequence ID" value="MDR6808831.1"/>
    <property type="molecule type" value="Genomic_DNA"/>
</dbReference>
<dbReference type="SMART" id="SM00849">
    <property type="entry name" value="Lactamase_B"/>
    <property type="match status" value="1"/>
</dbReference>
<dbReference type="PANTHER" id="PTHR43084">
    <property type="entry name" value="PERSULFIDE DIOXYGENASE ETHE1"/>
    <property type="match status" value="1"/>
</dbReference>
<dbReference type="InterPro" id="IPR001279">
    <property type="entry name" value="Metallo-B-lactamas"/>
</dbReference>
<dbReference type="Proteomes" id="UP001264980">
    <property type="component" value="Unassembled WGS sequence"/>
</dbReference>
<dbReference type="RefSeq" id="WP_309991304.1">
    <property type="nucleotide sequence ID" value="NZ_JAVDTI010000007.1"/>
</dbReference>
<dbReference type="InterPro" id="IPR001763">
    <property type="entry name" value="Rhodanese-like_dom"/>
</dbReference>
<gene>
    <name evidence="2" type="ORF">J2W84_005895</name>
</gene>
<evidence type="ECO:0000313" key="2">
    <source>
        <dbReference type="EMBL" id="MDR6808831.1"/>
    </source>
</evidence>
<protein>
    <submittedName>
        <fullName evidence="2">Glyoxylase-like metal-dependent hydrolase (Beta-lactamase superfamily II)/rhodanese-related sulfurtransferase</fullName>
    </submittedName>
</protein>
<dbReference type="InterPro" id="IPR036866">
    <property type="entry name" value="RibonucZ/Hydroxyglut_hydro"/>
</dbReference>
<evidence type="ECO:0000259" key="1">
    <source>
        <dbReference type="PROSITE" id="PS50206"/>
    </source>
</evidence>
<dbReference type="SUPFAM" id="SSF52821">
    <property type="entry name" value="Rhodanese/Cell cycle control phosphatase"/>
    <property type="match status" value="1"/>
</dbReference>
<name>A0ABU1R603_9BACT</name>
<dbReference type="SUPFAM" id="SSF56281">
    <property type="entry name" value="Metallo-hydrolase/oxidoreductase"/>
    <property type="match status" value="1"/>
</dbReference>